<evidence type="ECO:0000313" key="4">
    <source>
        <dbReference type="Proteomes" id="UP000837857"/>
    </source>
</evidence>
<dbReference type="InterPro" id="IPR016186">
    <property type="entry name" value="C-type_lectin-like/link_sf"/>
</dbReference>
<dbReference type="InterPro" id="IPR016187">
    <property type="entry name" value="CTDL_fold"/>
</dbReference>
<evidence type="ECO:0000259" key="2">
    <source>
        <dbReference type="PROSITE" id="PS50041"/>
    </source>
</evidence>
<evidence type="ECO:0000313" key="3">
    <source>
        <dbReference type="EMBL" id="CAH2073357.1"/>
    </source>
</evidence>
<keyword evidence="4" id="KW-1185">Reference proteome</keyword>
<dbReference type="Gene3D" id="3.10.100.10">
    <property type="entry name" value="Mannose-Binding Protein A, subunit A"/>
    <property type="match status" value="1"/>
</dbReference>
<evidence type="ECO:0000256" key="1">
    <source>
        <dbReference type="SAM" id="SignalP"/>
    </source>
</evidence>
<dbReference type="Pfam" id="PF00059">
    <property type="entry name" value="Lectin_C"/>
    <property type="match status" value="1"/>
</dbReference>
<dbReference type="PROSITE" id="PS50041">
    <property type="entry name" value="C_TYPE_LECTIN_2"/>
    <property type="match status" value="1"/>
</dbReference>
<name>A0ABN8J3Z6_9NEOP</name>
<dbReference type="SMART" id="SM00034">
    <property type="entry name" value="CLECT"/>
    <property type="match status" value="1"/>
</dbReference>
<feature type="signal peptide" evidence="1">
    <location>
        <begin position="1"/>
        <end position="16"/>
    </location>
</feature>
<dbReference type="Proteomes" id="UP000837857">
    <property type="component" value="Chromosome 7"/>
</dbReference>
<organism evidence="3 4">
    <name type="scientific">Iphiclides podalirius</name>
    <name type="common">scarce swallowtail</name>
    <dbReference type="NCBI Taxonomy" id="110791"/>
    <lineage>
        <taxon>Eukaryota</taxon>
        <taxon>Metazoa</taxon>
        <taxon>Ecdysozoa</taxon>
        <taxon>Arthropoda</taxon>
        <taxon>Hexapoda</taxon>
        <taxon>Insecta</taxon>
        <taxon>Pterygota</taxon>
        <taxon>Neoptera</taxon>
        <taxon>Endopterygota</taxon>
        <taxon>Lepidoptera</taxon>
        <taxon>Glossata</taxon>
        <taxon>Ditrysia</taxon>
        <taxon>Papilionoidea</taxon>
        <taxon>Papilionidae</taxon>
        <taxon>Papilioninae</taxon>
        <taxon>Iphiclides</taxon>
    </lineage>
</organism>
<proteinExistence type="predicted"/>
<dbReference type="EMBL" id="OW152819">
    <property type="protein sequence ID" value="CAH2073357.1"/>
    <property type="molecule type" value="Genomic_DNA"/>
</dbReference>
<dbReference type="PANTHER" id="PTHR22803">
    <property type="entry name" value="MANNOSE, PHOSPHOLIPASE, LECTIN RECEPTOR RELATED"/>
    <property type="match status" value="1"/>
</dbReference>
<reference evidence="3" key="1">
    <citation type="submission" date="2022-03" db="EMBL/GenBank/DDBJ databases">
        <authorList>
            <person name="Martin H S."/>
        </authorList>
    </citation>
    <scope>NUCLEOTIDE SEQUENCE</scope>
</reference>
<feature type="chain" id="PRO_5047397285" description="C-type lectin domain-containing protein" evidence="1">
    <location>
        <begin position="17"/>
        <end position="304"/>
    </location>
</feature>
<feature type="domain" description="C-type lectin" evidence="2">
    <location>
        <begin position="166"/>
        <end position="296"/>
    </location>
</feature>
<dbReference type="InterPro" id="IPR001304">
    <property type="entry name" value="C-type_lectin-like"/>
</dbReference>
<dbReference type="SUPFAM" id="SSF56436">
    <property type="entry name" value="C-type lectin-like"/>
    <property type="match status" value="2"/>
</dbReference>
<gene>
    <name evidence="3" type="ORF">IPOD504_LOCUS15602</name>
</gene>
<keyword evidence="1" id="KW-0732">Signal</keyword>
<sequence length="304" mass="34591">MYIVFAVLFALATASSLRPNKQYRNDYVYNPKTDAFYKLHIEMVWIGRAQTVCQAEGAHLMVPNRHDIVQLHGMLKEFPDIGDLVWVANDGLAHESAEEQQIINLQDPMDMSFSYKGDCEVVNRQGDIQTCHCYRLLPFICKADAATVAYDPHCKVYSTGYQYYESVGGCYKIPRIASSWNEAYQECRAEGSHLVVINSKAEQQLIYNITNSAPPVERAMATWFFFAGFRAHKTTNNSPRVFKTVFNQTLEEAGFAEWSPDEPNNAGGNEYCGTIFKNNAKYNDIDCSHLYAFICEKEIESNRT</sequence>
<dbReference type="InterPro" id="IPR050111">
    <property type="entry name" value="C-type_lectin/snaclec_domain"/>
</dbReference>
<accession>A0ABN8J3Z6</accession>
<protein>
    <recommendedName>
        <fullName evidence="2">C-type lectin domain-containing protein</fullName>
    </recommendedName>
</protein>
<feature type="non-terminal residue" evidence="3">
    <location>
        <position position="1"/>
    </location>
</feature>